<dbReference type="CDD" id="cd02966">
    <property type="entry name" value="TlpA_like_family"/>
    <property type="match status" value="1"/>
</dbReference>
<comment type="subcellular location">
    <subcellularLocation>
        <location evidence="1">Cell envelope</location>
    </subcellularLocation>
</comment>
<dbReference type="InterPro" id="IPR050553">
    <property type="entry name" value="Thioredoxin_ResA/DsbE_sf"/>
</dbReference>
<keyword evidence="5" id="KW-0732">Signal</keyword>
<evidence type="ECO:0000259" key="6">
    <source>
        <dbReference type="PROSITE" id="PS51352"/>
    </source>
</evidence>
<dbReference type="RefSeq" id="WP_076370769.1">
    <property type="nucleotide sequence ID" value="NZ_FTMG01000002.1"/>
</dbReference>
<proteinExistence type="predicted"/>
<dbReference type="InterPro" id="IPR036249">
    <property type="entry name" value="Thioredoxin-like_sf"/>
</dbReference>
<sequence length="483" mass="54978">MKKLIYAIMMLAGLQGMAQTKNLLNNDRITITGIVPDSMINPINKAPYITFYDNYNSEDPSSREIIPLKITNGKFEVTITPHNQFGYFDVGGGMFRSITNDEFLIERGDSILITISNLNTVAFSGKGSQMLNYQNWAGKYIWSDKKVWGPKDKMEDIMNYDKQRAVRFMAVTMNVLNKDTTLGSQVKNVLRLNTASSISKQYLNGILSPSNFSDSTYYRKVKEEVNFLITQQNGFLVSDPTLLQNFFMYIQYLFELNKAIAMIKARSDKSSAQVVYNNIKLEYDGLLRDKVLPYCFLTMLKRNPDIISNLPEALSLVKDSIGQRILKQVALAKSSGARAYNFLLETLDKRQIKLSDFKGKLIVLETYYNGCLPCRELAAHMEPIAEHYKNEKNLVFISMDAIARDYTNFEKGAKSGKYGSKQAIYTWTSGMGQIHPLLLYYQYNSFPNLLVIDKNGNIISSNPEKPLDDESTKKFISMINQNL</sequence>
<dbReference type="Proteomes" id="UP000541583">
    <property type="component" value="Unassembled WGS sequence"/>
</dbReference>
<evidence type="ECO:0000256" key="5">
    <source>
        <dbReference type="SAM" id="SignalP"/>
    </source>
</evidence>
<evidence type="ECO:0000256" key="2">
    <source>
        <dbReference type="ARBA" id="ARBA00022748"/>
    </source>
</evidence>
<dbReference type="Pfam" id="PF00578">
    <property type="entry name" value="AhpC-TSA"/>
    <property type="match status" value="1"/>
</dbReference>
<feature type="chain" id="PRO_5045714440" evidence="5">
    <location>
        <begin position="19"/>
        <end position="483"/>
    </location>
</feature>
<dbReference type="GO" id="GO:0016853">
    <property type="term" value="F:isomerase activity"/>
    <property type="evidence" value="ECO:0007669"/>
    <property type="project" value="UniProtKB-KW"/>
</dbReference>
<keyword evidence="4" id="KW-0676">Redox-active center</keyword>
<dbReference type="PROSITE" id="PS51352">
    <property type="entry name" value="THIOREDOXIN_2"/>
    <property type="match status" value="1"/>
</dbReference>
<dbReference type="InterPro" id="IPR013766">
    <property type="entry name" value="Thioredoxin_domain"/>
</dbReference>
<dbReference type="PANTHER" id="PTHR42852:SF6">
    <property type="entry name" value="THIOL:DISULFIDE INTERCHANGE PROTEIN DSBE"/>
    <property type="match status" value="1"/>
</dbReference>
<organism evidence="7 8">
    <name type="scientific">Mucilaginibacter lappiensis</name>
    <dbReference type="NCBI Taxonomy" id="354630"/>
    <lineage>
        <taxon>Bacteria</taxon>
        <taxon>Pseudomonadati</taxon>
        <taxon>Bacteroidota</taxon>
        <taxon>Sphingobacteriia</taxon>
        <taxon>Sphingobacteriales</taxon>
        <taxon>Sphingobacteriaceae</taxon>
        <taxon>Mucilaginibacter</taxon>
    </lineage>
</organism>
<keyword evidence="7" id="KW-0413">Isomerase</keyword>
<evidence type="ECO:0000313" key="7">
    <source>
        <dbReference type="EMBL" id="MBB6108718.1"/>
    </source>
</evidence>
<dbReference type="SUPFAM" id="SSF52833">
    <property type="entry name" value="Thioredoxin-like"/>
    <property type="match status" value="1"/>
</dbReference>
<keyword evidence="3" id="KW-1015">Disulfide bond</keyword>
<name>A0ABR6PGH7_9SPHI</name>
<dbReference type="InterPro" id="IPR000866">
    <property type="entry name" value="AhpC/TSA"/>
</dbReference>
<keyword evidence="8" id="KW-1185">Reference proteome</keyword>
<evidence type="ECO:0000256" key="4">
    <source>
        <dbReference type="ARBA" id="ARBA00023284"/>
    </source>
</evidence>
<keyword evidence="2" id="KW-0201">Cytochrome c-type biogenesis</keyword>
<feature type="signal peptide" evidence="5">
    <location>
        <begin position="1"/>
        <end position="18"/>
    </location>
</feature>
<dbReference type="PANTHER" id="PTHR42852">
    <property type="entry name" value="THIOL:DISULFIDE INTERCHANGE PROTEIN DSBE"/>
    <property type="match status" value="1"/>
</dbReference>
<feature type="domain" description="Thioredoxin" evidence="6">
    <location>
        <begin position="333"/>
        <end position="483"/>
    </location>
</feature>
<comment type="caution">
    <text evidence="7">The sequence shown here is derived from an EMBL/GenBank/DDBJ whole genome shotgun (WGS) entry which is preliminary data.</text>
</comment>
<evidence type="ECO:0000256" key="3">
    <source>
        <dbReference type="ARBA" id="ARBA00023157"/>
    </source>
</evidence>
<protein>
    <submittedName>
        <fullName evidence="7">Thiol-disulfide isomerase/thioredoxin</fullName>
    </submittedName>
</protein>
<gene>
    <name evidence="7" type="ORF">HDF23_001453</name>
</gene>
<evidence type="ECO:0000313" key="8">
    <source>
        <dbReference type="Proteomes" id="UP000541583"/>
    </source>
</evidence>
<reference evidence="7 8" key="1">
    <citation type="submission" date="2020-08" db="EMBL/GenBank/DDBJ databases">
        <title>Genomic Encyclopedia of Type Strains, Phase IV (KMG-V): Genome sequencing to study the core and pangenomes of soil and plant-associated prokaryotes.</title>
        <authorList>
            <person name="Whitman W."/>
        </authorList>
    </citation>
    <scope>NUCLEOTIDE SEQUENCE [LARGE SCALE GENOMIC DNA]</scope>
    <source>
        <strain evidence="7 8">ANJLi2</strain>
    </source>
</reference>
<dbReference type="EMBL" id="JACHCB010000002">
    <property type="protein sequence ID" value="MBB6108718.1"/>
    <property type="molecule type" value="Genomic_DNA"/>
</dbReference>
<dbReference type="Gene3D" id="3.40.30.10">
    <property type="entry name" value="Glutaredoxin"/>
    <property type="match status" value="1"/>
</dbReference>
<accession>A0ABR6PGH7</accession>
<evidence type="ECO:0000256" key="1">
    <source>
        <dbReference type="ARBA" id="ARBA00004196"/>
    </source>
</evidence>